<organism evidence="2 3">
    <name type="scientific">Ascodesmis nigricans</name>
    <dbReference type="NCBI Taxonomy" id="341454"/>
    <lineage>
        <taxon>Eukaryota</taxon>
        <taxon>Fungi</taxon>
        <taxon>Dikarya</taxon>
        <taxon>Ascomycota</taxon>
        <taxon>Pezizomycotina</taxon>
        <taxon>Pezizomycetes</taxon>
        <taxon>Pezizales</taxon>
        <taxon>Ascodesmidaceae</taxon>
        <taxon>Ascodesmis</taxon>
    </lineage>
</organism>
<dbReference type="AlphaFoldDB" id="A0A4S2MI55"/>
<evidence type="ECO:0000256" key="1">
    <source>
        <dbReference type="SAM" id="MobiDB-lite"/>
    </source>
</evidence>
<protein>
    <submittedName>
        <fullName evidence="2">Uncharacterized protein</fullName>
    </submittedName>
</protein>
<dbReference type="Proteomes" id="UP000298138">
    <property type="component" value="Unassembled WGS sequence"/>
</dbReference>
<dbReference type="InParanoid" id="A0A4S2MI55"/>
<sequence length="154" mass="18128">MPMVHAHTKSDRPAAWGREQQRAGDNRVQVERGREREREHEREKEKERMREKEKEKKECARAHEREREREKEKVQKKHIAPPGHRSTSRTHRLSHNPPHLLPHTIPRPKEKRPFPNLPDDKFRTPGIVNGLTHNGKQVMSMDFVDSGGVTRVTV</sequence>
<feature type="compositionally biased region" description="Basic and acidic residues" evidence="1">
    <location>
        <begin position="107"/>
        <end position="122"/>
    </location>
</feature>
<feature type="compositionally biased region" description="Basic and acidic residues" evidence="1">
    <location>
        <begin position="19"/>
        <end position="73"/>
    </location>
</feature>
<evidence type="ECO:0000313" key="2">
    <source>
        <dbReference type="EMBL" id="TGZ76581.1"/>
    </source>
</evidence>
<keyword evidence="3" id="KW-1185">Reference proteome</keyword>
<accession>A0A4S2MI55</accession>
<feature type="region of interest" description="Disordered" evidence="1">
    <location>
        <begin position="1"/>
        <end position="122"/>
    </location>
</feature>
<dbReference type="EMBL" id="ML220172">
    <property type="protein sequence ID" value="TGZ76581.1"/>
    <property type="molecule type" value="Genomic_DNA"/>
</dbReference>
<gene>
    <name evidence="2" type="ORF">EX30DRAFT_367277</name>
</gene>
<reference evidence="2 3" key="1">
    <citation type="submission" date="2019-04" db="EMBL/GenBank/DDBJ databases">
        <title>Comparative genomics and transcriptomics to analyze fruiting body development in filamentous ascomycetes.</title>
        <authorList>
            <consortium name="DOE Joint Genome Institute"/>
            <person name="Lutkenhaus R."/>
            <person name="Traeger S."/>
            <person name="Breuer J."/>
            <person name="Kuo A."/>
            <person name="Lipzen A."/>
            <person name="Pangilinan J."/>
            <person name="Dilworth D."/>
            <person name="Sandor L."/>
            <person name="Poggeler S."/>
            <person name="Barry K."/>
            <person name="Grigoriev I.V."/>
            <person name="Nowrousian M."/>
        </authorList>
    </citation>
    <scope>NUCLEOTIDE SEQUENCE [LARGE SCALE GENOMIC DNA]</scope>
    <source>
        <strain evidence="2 3">CBS 389.68</strain>
    </source>
</reference>
<proteinExistence type="predicted"/>
<evidence type="ECO:0000313" key="3">
    <source>
        <dbReference type="Proteomes" id="UP000298138"/>
    </source>
</evidence>
<name>A0A4S2MI55_9PEZI</name>